<dbReference type="EMBL" id="CAJVQB010025691">
    <property type="protein sequence ID" value="CAG8806954.1"/>
    <property type="molecule type" value="Genomic_DNA"/>
</dbReference>
<name>A0ABN7VZC4_GIGMA</name>
<protein>
    <submittedName>
        <fullName evidence="2">14123_t:CDS:1</fullName>
    </submittedName>
</protein>
<gene>
    <name evidence="2" type="ORF">GMARGA_LOCUS24407</name>
</gene>
<reference evidence="2 3" key="1">
    <citation type="submission" date="2021-06" db="EMBL/GenBank/DDBJ databases">
        <authorList>
            <person name="Kallberg Y."/>
            <person name="Tangrot J."/>
            <person name="Rosling A."/>
        </authorList>
    </citation>
    <scope>NUCLEOTIDE SEQUENCE [LARGE SCALE GENOMIC DNA]</scope>
    <source>
        <strain evidence="2 3">120-4 pot B 10/14</strain>
    </source>
</reference>
<comment type="caution">
    <text evidence="2">The sequence shown here is derived from an EMBL/GenBank/DDBJ whole genome shotgun (WGS) entry which is preliminary data.</text>
</comment>
<keyword evidence="3" id="KW-1185">Reference proteome</keyword>
<feature type="non-terminal residue" evidence="2">
    <location>
        <position position="231"/>
    </location>
</feature>
<keyword evidence="1" id="KW-0175">Coiled coil</keyword>
<accession>A0ABN7VZC4</accession>
<evidence type="ECO:0000313" key="3">
    <source>
        <dbReference type="Proteomes" id="UP000789901"/>
    </source>
</evidence>
<sequence>DFKNKPALDFRTESTYVTQTSILEERLKNLKDLNGLEKRLEKLIETNDSFQTKLFELRMLSLNKFNYDVNRLRDLEKIKSEDKLVTLKDKQEQNIIYQKIVDDKMAVILKEIQEQKNTIKKEYDDNQLIIEAAFKNKKLNELENIKNASEVEVKKLKEILASIKLELKKTIEMRFDKKRMYKSQIFKLNKQIGYLETLNYKSLERTEKDLENELVILHRKILSYEAGKIKK</sequence>
<feature type="coiled-coil region" evidence="1">
    <location>
        <begin position="132"/>
        <end position="173"/>
    </location>
</feature>
<evidence type="ECO:0000256" key="1">
    <source>
        <dbReference type="SAM" id="Coils"/>
    </source>
</evidence>
<organism evidence="2 3">
    <name type="scientific">Gigaspora margarita</name>
    <dbReference type="NCBI Taxonomy" id="4874"/>
    <lineage>
        <taxon>Eukaryota</taxon>
        <taxon>Fungi</taxon>
        <taxon>Fungi incertae sedis</taxon>
        <taxon>Mucoromycota</taxon>
        <taxon>Glomeromycotina</taxon>
        <taxon>Glomeromycetes</taxon>
        <taxon>Diversisporales</taxon>
        <taxon>Gigasporaceae</taxon>
        <taxon>Gigaspora</taxon>
    </lineage>
</organism>
<dbReference type="Proteomes" id="UP000789901">
    <property type="component" value="Unassembled WGS sequence"/>
</dbReference>
<feature type="non-terminal residue" evidence="2">
    <location>
        <position position="1"/>
    </location>
</feature>
<proteinExistence type="predicted"/>
<evidence type="ECO:0000313" key="2">
    <source>
        <dbReference type="EMBL" id="CAG8806954.1"/>
    </source>
</evidence>